<comment type="function">
    <text evidence="12 13">The coatomer is a cytosolic protein complex that binds to dilysine motifs and reversibly associates with Golgi non-clathrin-coated vesicles, which further mediate biosynthetic protein transport from the ER, via the Golgi up to the trans Golgi network. Coatomer complex is required for budding from Golgi membranes, and is essential for the retrograde Golgi-to-ER transport of dilysine-tagged proteins.</text>
</comment>
<dbReference type="InterPro" id="IPR012295">
    <property type="entry name" value="TBP_dom_sf"/>
</dbReference>
<dbReference type="FunFam" id="3.30.310.10:FF:000008">
    <property type="entry name" value="Coatomer subunit gamma"/>
    <property type="match status" value="1"/>
</dbReference>
<evidence type="ECO:0000256" key="5">
    <source>
        <dbReference type="ARBA" id="ARBA00022553"/>
    </source>
</evidence>
<dbReference type="InterPro" id="IPR032154">
    <property type="entry name" value="Coatomer_g_Cpla"/>
</dbReference>
<dbReference type="FunFam" id="2.60.40.1480:FF:000001">
    <property type="entry name" value="Coatomer subunit gamma"/>
    <property type="match status" value="1"/>
</dbReference>
<name>A0AAN6GV34_9BASI</name>
<dbReference type="Pfam" id="PF01602">
    <property type="entry name" value="Adaptin_N"/>
    <property type="match status" value="1"/>
</dbReference>
<evidence type="ECO:0000256" key="2">
    <source>
        <dbReference type="ARBA" id="ARBA00010720"/>
    </source>
</evidence>
<keyword evidence="11 13" id="KW-0968">Cytoplasmic vesicle</keyword>
<dbReference type="AlphaFoldDB" id="A0AAN6GV34"/>
<gene>
    <name evidence="17" type="primary">SEC21</name>
    <name evidence="17" type="ORF">OC846_001929</name>
</gene>
<feature type="domain" description="Coatomer subunit gamma C-terminal" evidence="16">
    <location>
        <begin position="844"/>
        <end position="966"/>
    </location>
</feature>
<dbReference type="Gene3D" id="2.60.40.1480">
    <property type="entry name" value="Coatomer, gamma subunit, appendage domain"/>
    <property type="match status" value="1"/>
</dbReference>
<dbReference type="InterPro" id="IPR013040">
    <property type="entry name" value="Coatomer_gsu_app_Ig-like_dom"/>
</dbReference>
<feature type="domain" description="Coatomer gamma subunit appendage Ig-like subdomain" evidence="15">
    <location>
        <begin position="692"/>
        <end position="841"/>
    </location>
</feature>
<sequence>MSFKKDEETGVGLGQDKSSVIQEARVFNESPISPRRCRILLTKLLYLLYGGESFSRQEGTNLFFGATKLFQNKDVALRQMTYLAIKELTPISDDTIMIIASILKDMQPNTEVIYRPNAIRALTRVLDPSMVQGLERFFKTAIVDKNSFISSAALVSSYHLHVGSRDVVKRWANEAQEAINPKISSGAFGGGGAGFGGAGGYLGFAASAAGYGSNQQQGAGTIASTSFATQYHALGLLYLIRQGDRMAISKLIQQLGSGGGASSKTASALRSPYAICMLVRFAARLAEEDPNMRGPMSALLEDWLRHKSDMVNYEAARALCELRGITTAELSRPVGVLQLFLSSPKSTLKFAAIRTLAKLAHTHPAAVQTCNVDMENLITDPNRSVATYAITTLLKTGNEASVDRLMKQISGFMGEISDEFKVIVVDAIRSLCLKFPSKQVVMLGFLSSVLRDEGGYEFKRAVVEAIFDMIKFIGECKEAALAHLCEFIEDCEFTKLSVRILHLLGVEGPKMAQPHKYIRYIYNRVILENAIVRAAAVASLAKFGIEDKSLNARIKVLLERCLDDVDDEVRDRAAMYLRILGEDKLATRLVQNDETYQLRALEASLSTYVAEPTQADAPFDITEVPKITREEAQLEALRAKSEATANVAMAADNSKSVLAGGSAAAGPSGGVGHGADVGSGSNGAGGIGGSGRYADELAAIPQMSGYGPLLKSSETPVELTERETEYVVSAIKHVFAEHIVFQYNVSNTVPDTVLENVAVVVGGTADIGLEEDFILTIPSLSASNPTGVVYVSFTRIDGPSSFPIGALQNTLRFVSKEVDPSSGEPEEEGYDDEYQTEDLELGVADYVVPRYANFNQEWDKFEKEGKPEATETFALTALDSLKTACSTLVELLGLQPLGGSELPMSASVHTLQLSGTVAGGGSGKGAKGAAVLARCRMTFEEGEGVNMELSVRADDAAAVELIIGAIA</sequence>
<dbReference type="PIRSF" id="PIRSF037093">
    <property type="entry name" value="Coatomer_gamma_subunit"/>
    <property type="match status" value="1"/>
</dbReference>
<dbReference type="InterPro" id="IPR017106">
    <property type="entry name" value="Coatomer_gsu"/>
</dbReference>
<dbReference type="SUPFAM" id="SSF49348">
    <property type="entry name" value="Clathrin adaptor appendage domain"/>
    <property type="match status" value="1"/>
</dbReference>
<keyword evidence="5" id="KW-0597">Phosphoprotein</keyword>
<evidence type="ECO:0000256" key="3">
    <source>
        <dbReference type="ARBA" id="ARBA00022448"/>
    </source>
</evidence>
<dbReference type="GO" id="GO:0005793">
    <property type="term" value="C:endoplasmic reticulum-Golgi intermediate compartment"/>
    <property type="evidence" value="ECO:0007669"/>
    <property type="project" value="TreeGrafter"/>
</dbReference>
<dbReference type="InterPro" id="IPR002553">
    <property type="entry name" value="Clathrin/coatomer_adapt-like_N"/>
</dbReference>
<evidence type="ECO:0000256" key="9">
    <source>
        <dbReference type="ARBA" id="ARBA00023034"/>
    </source>
</evidence>
<evidence type="ECO:0000259" key="16">
    <source>
        <dbReference type="Pfam" id="PF16381"/>
    </source>
</evidence>
<dbReference type="GO" id="GO:0006886">
    <property type="term" value="P:intracellular protein transport"/>
    <property type="evidence" value="ECO:0007669"/>
    <property type="project" value="InterPro"/>
</dbReference>
<evidence type="ECO:0000256" key="4">
    <source>
        <dbReference type="ARBA" id="ARBA00022490"/>
    </source>
</evidence>
<keyword evidence="10 13" id="KW-0472">Membrane</keyword>
<dbReference type="PANTHER" id="PTHR10261:SF0">
    <property type="entry name" value="COATOMER SUBUNIT GAMMA-2"/>
    <property type="match status" value="1"/>
</dbReference>
<evidence type="ECO:0000313" key="17">
    <source>
        <dbReference type="EMBL" id="KAK0554826.1"/>
    </source>
</evidence>
<dbReference type="GO" id="GO:0009306">
    <property type="term" value="P:protein secretion"/>
    <property type="evidence" value="ECO:0007669"/>
    <property type="project" value="TreeGrafter"/>
</dbReference>
<keyword evidence="7 13" id="KW-0931">ER-Golgi transport</keyword>
<accession>A0AAN6GV34</accession>
<evidence type="ECO:0000256" key="6">
    <source>
        <dbReference type="ARBA" id="ARBA00022737"/>
    </source>
</evidence>
<dbReference type="Proteomes" id="UP001176517">
    <property type="component" value="Unassembled WGS sequence"/>
</dbReference>
<evidence type="ECO:0000256" key="8">
    <source>
        <dbReference type="ARBA" id="ARBA00022927"/>
    </source>
</evidence>
<keyword evidence="9 13" id="KW-0333">Golgi apparatus</keyword>
<comment type="subcellular location">
    <subcellularLocation>
        <location evidence="13">Cytoplasm</location>
    </subcellularLocation>
    <subcellularLocation>
        <location evidence="1 13">Golgi apparatus membrane</location>
        <topology evidence="1 13">Peripheral membrane protein</topology>
        <orientation evidence="1 13">Cytoplasmic side</orientation>
    </subcellularLocation>
    <subcellularLocation>
        <location evidence="13">Cytoplasmic vesicle</location>
        <location evidence="13">COPI-coated vesicle membrane</location>
        <topology evidence="13">Peripheral membrane protein</topology>
        <orientation evidence="13">Cytoplasmic side</orientation>
    </subcellularLocation>
</comment>
<keyword evidence="8 13" id="KW-0653">Protein transport</keyword>
<proteinExistence type="inferred from homology"/>
<keyword evidence="6" id="KW-0677">Repeat</keyword>
<comment type="similarity">
    <text evidence="2 13">Belongs to the COPG family.</text>
</comment>
<dbReference type="GO" id="GO:0030126">
    <property type="term" value="C:COPI vesicle coat"/>
    <property type="evidence" value="ECO:0007669"/>
    <property type="project" value="InterPro"/>
</dbReference>
<dbReference type="InterPro" id="IPR011989">
    <property type="entry name" value="ARM-like"/>
</dbReference>
<dbReference type="Gene3D" id="1.25.10.10">
    <property type="entry name" value="Leucine-rich Repeat Variant"/>
    <property type="match status" value="1"/>
</dbReference>
<organism evidence="17 18">
    <name type="scientific">Tilletia horrida</name>
    <dbReference type="NCBI Taxonomy" id="155126"/>
    <lineage>
        <taxon>Eukaryota</taxon>
        <taxon>Fungi</taxon>
        <taxon>Dikarya</taxon>
        <taxon>Basidiomycota</taxon>
        <taxon>Ustilaginomycotina</taxon>
        <taxon>Exobasidiomycetes</taxon>
        <taxon>Tilletiales</taxon>
        <taxon>Tilletiaceae</taxon>
        <taxon>Tilletia</taxon>
    </lineage>
</organism>
<evidence type="ECO:0000259" key="14">
    <source>
        <dbReference type="Pfam" id="PF01602"/>
    </source>
</evidence>
<protein>
    <recommendedName>
        <fullName evidence="13">Coatomer subunit gamma</fullName>
    </recommendedName>
</protein>
<feature type="domain" description="Clathrin/coatomer adaptor adaptin-like N-terminal" evidence="14">
    <location>
        <begin position="19"/>
        <end position="582"/>
    </location>
</feature>
<dbReference type="PANTHER" id="PTHR10261">
    <property type="entry name" value="COATOMER SUBUNIT GAMMA"/>
    <property type="match status" value="1"/>
</dbReference>
<evidence type="ECO:0000313" key="18">
    <source>
        <dbReference type="Proteomes" id="UP001176517"/>
    </source>
</evidence>
<dbReference type="InterPro" id="IPR009028">
    <property type="entry name" value="Coatomer/calthrin_app_sub_C"/>
</dbReference>
<comment type="subunit">
    <text evidence="13">Oligomeric complex.</text>
</comment>
<dbReference type="GO" id="GO:0005198">
    <property type="term" value="F:structural molecule activity"/>
    <property type="evidence" value="ECO:0007669"/>
    <property type="project" value="InterPro"/>
</dbReference>
<dbReference type="Pfam" id="PF16381">
    <property type="entry name" value="Coatomer_g_Cpla"/>
    <property type="match status" value="1"/>
</dbReference>
<dbReference type="EMBL" id="JAPDMZ010000033">
    <property type="protein sequence ID" value="KAK0554826.1"/>
    <property type="molecule type" value="Genomic_DNA"/>
</dbReference>
<dbReference type="FunFam" id="1.25.10.10:FF:000071">
    <property type="entry name" value="Coatomer subunit gamma"/>
    <property type="match status" value="1"/>
</dbReference>
<dbReference type="GO" id="GO:0006888">
    <property type="term" value="P:endoplasmic reticulum to Golgi vesicle-mediated transport"/>
    <property type="evidence" value="ECO:0007669"/>
    <property type="project" value="TreeGrafter"/>
</dbReference>
<evidence type="ECO:0000259" key="15">
    <source>
        <dbReference type="Pfam" id="PF08752"/>
    </source>
</evidence>
<keyword evidence="4 13" id="KW-0963">Cytoplasm</keyword>
<evidence type="ECO:0000256" key="11">
    <source>
        <dbReference type="ARBA" id="ARBA00023329"/>
    </source>
</evidence>
<dbReference type="GO" id="GO:0005783">
    <property type="term" value="C:endoplasmic reticulum"/>
    <property type="evidence" value="ECO:0007669"/>
    <property type="project" value="TreeGrafter"/>
</dbReference>
<dbReference type="Gene3D" id="3.30.310.10">
    <property type="entry name" value="TATA-Binding Protein"/>
    <property type="match status" value="1"/>
</dbReference>
<evidence type="ECO:0000256" key="13">
    <source>
        <dbReference type="PIRNR" id="PIRNR037093"/>
    </source>
</evidence>
<evidence type="ECO:0000256" key="7">
    <source>
        <dbReference type="ARBA" id="ARBA00022892"/>
    </source>
</evidence>
<keyword evidence="18" id="KW-1185">Reference proteome</keyword>
<dbReference type="SUPFAM" id="SSF55711">
    <property type="entry name" value="Subdomain of clathrin and coatomer appendage domain"/>
    <property type="match status" value="1"/>
</dbReference>
<dbReference type="SUPFAM" id="SSF48371">
    <property type="entry name" value="ARM repeat"/>
    <property type="match status" value="1"/>
</dbReference>
<evidence type="ECO:0000256" key="10">
    <source>
        <dbReference type="ARBA" id="ARBA00023136"/>
    </source>
</evidence>
<dbReference type="Pfam" id="PF08752">
    <property type="entry name" value="COP-gamma_platf"/>
    <property type="match status" value="1"/>
</dbReference>
<keyword evidence="3 13" id="KW-0813">Transport</keyword>
<dbReference type="GO" id="GO:0006891">
    <property type="term" value="P:intra-Golgi vesicle-mediated transport"/>
    <property type="evidence" value="ECO:0007669"/>
    <property type="project" value="TreeGrafter"/>
</dbReference>
<dbReference type="InterPro" id="IPR037067">
    <property type="entry name" value="Coatomer_gsu_app_sf"/>
</dbReference>
<dbReference type="InterPro" id="IPR016024">
    <property type="entry name" value="ARM-type_fold"/>
</dbReference>
<dbReference type="InterPro" id="IPR013041">
    <property type="entry name" value="Clathrin_app_Ig-like_sf"/>
</dbReference>
<evidence type="ECO:0000256" key="1">
    <source>
        <dbReference type="ARBA" id="ARBA00004255"/>
    </source>
</evidence>
<reference evidence="17" key="1">
    <citation type="journal article" date="2023" name="PhytoFront">
        <title>Draft Genome Resources of Seven Strains of Tilletia horrida, Causal Agent of Kernel Smut of Rice.</title>
        <authorList>
            <person name="Khanal S."/>
            <person name="Antony Babu S."/>
            <person name="Zhou X.G."/>
        </authorList>
    </citation>
    <scope>NUCLEOTIDE SEQUENCE</scope>
    <source>
        <strain evidence="17">TX6</strain>
    </source>
</reference>
<evidence type="ECO:0000256" key="12">
    <source>
        <dbReference type="ARBA" id="ARBA00025536"/>
    </source>
</evidence>
<comment type="caution">
    <text evidence="17">The sequence shown here is derived from an EMBL/GenBank/DDBJ whole genome shotgun (WGS) entry which is preliminary data.</text>
</comment>
<dbReference type="GO" id="GO:0000139">
    <property type="term" value="C:Golgi membrane"/>
    <property type="evidence" value="ECO:0007669"/>
    <property type="project" value="UniProtKB-SubCell"/>
</dbReference>